<dbReference type="CDD" id="cd02696">
    <property type="entry name" value="MurNAc-LAA"/>
    <property type="match status" value="1"/>
</dbReference>
<evidence type="ECO:0000259" key="5">
    <source>
        <dbReference type="SMART" id="SM00646"/>
    </source>
</evidence>
<dbReference type="SUPFAM" id="SSF53187">
    <property type="entry name" value="Zn-dependent exopeptidases"/>
    <property type="match status" value="1"/>
</dbReference>
<keyword evidence="7" id="KW-1185">Reference proteome</keyword>
<dbReference type="GO" id="GO:0008745">
    <property type="term" value="F:N-acetylmuramoyl-L-alanine amidase activity"/>
    <property type="evidence" value="ECO:0007669"/>
    <property type="project" value="UniProtKB-EC"/>
</dbReference>
<dbReference type="InterPro" id="IPR012854">
    <property type="entry name" value="Cu_amine_oxidase-like_N"/>
</dbReference>
<proteinExistence type="predicted"/>
<evidence type="ECO:0000256" key="3">
    <source>
        <dbReference type="ARBA" id="ARBA00022801"/>
    </source>
</evidence>
<dbReference type="SMART" id="SM00646">
    <property type="entry name" value="Ami_3"/>
    <property type="match status" value="1"/>
</dbReference>
<feature type="region of interest" description="Disordered" evidence="4">
    <location>
        <begin position="255"/>
        <end position="274"/>
    </location>
</feature>
<evidence type="ECO:0000313" key="7">
    <source>
        <dbReference type="Proteomes" id="UP001304300"/>
    </source>
</evidence>
<evidence type="ECO:0000313" key="6">
    <source>
        <dbReference type="EMBL" id="WOO42669.1"/>
    </source>
</evidence>
<organism evidence="6 7">
    <name type="scientific">Rubellicoccus peritrichatus</name>
    <dbReference type="NCBI Taxonomy" id="3080537"/>
    <lineage>
        <taxon>Bacteria</taxon>
        <taxon>Pseudomonadati</taxon>
        <taxon>Verrucomicrobiota</taxon>
        <taxon>Opitutia</taxon>
        <taxon>Puniceicoccales</taxon>
        <taxon>Cerasicoccaceae</taxon>
        <taxon>Rubellicoccus</taxon>
    </lineage>
</organism>
<evidence type="ECO:0000256" key="4">
    <source>
        <dbReference type="SAM" id="MobiDB-lite"/>
    </source>
</evidence>
<dbReference type="PANTHER" id="PTHR30404">
    <property type="entry name" value="N-ACETYLMURAMOYL-L-ALANINE AMIDASE"/>
    <property type="match status" value="1"/>
</dbReference>
<dbReference type="KEGG" id="puo:RZN69_06160"/>
<dbReference type="GO" id="GO:0030288">
    <property type="term" value="C:outer membrane-bounded periplasmic space"/>
    <property type="evidence" value="ECO:0007669"/>
    <property type="project" value="TreeGrafter"/>
</dbReference>
<dbReference type="InterPro" id="IPR002508">
    <property type="entry name" value="MurNAc-LAA_cat"/>
</dbReference>
<protein>
    <recommendedName>
        <fullName evidence="2">N-acetylmuramoyl-L-alanine amidase</fullName>
        <ecNumber evidence="2">3.5.1.28</ecNumber>
    </recommendedName>
</protein>
<feature type="domain" description="MurNAc-LAA" evidence="5">
    <location>
        <begin position="221"/>
        <end position="355"/>
    </location>
</feature>
<dbReference type="Pfam" id="PF07833">
    <property type="entry name" value="Cu_amine_oxidN1"/>
    <property type="match status" value="1"/>
</dbReference>
<dbReference type="Pfam" id="PF01520">
    <property type="entry name" value="Amidase_3"/>
    <property type="match status" value="1"/>
</dbReference>
<evidence type="ECO:0000256" key="2">
    <source>
        <dbReference type="ARBA" id="ARBA00011901"/>
    </source>
</evidence>
<dbReference type="PANTHER" id="PTHR30404:SF0">
    <property type="entry name" value="N-ACETYLMURAMOYL-L-ALANINE AMIDASE AMIC"/>
    <property type="match status" value="1"/>
</dbReference>
<name>A0AAQ3LDX8_9BACT</name>
<dbReference type="InterPro" id="IPR036582">
    <property type="entry name" value="Mao_N_sf"/>
</dbReference>
<dbReference type="SUPFAM" id="SSF55383">
    <property type="entry name" value="Copper amine oxidase, domain N"/>
    <property type="match status" value="1"/>
</dbReference>
<dbReference type="Proteomes" id="UP001304300">
    <property type="component" value="Chromosome"/>
</dbReference>
<dbReference type="InterPro" id="IPR050695">
    <property type="entry name" value="N-acetylmuramoyl_amidase_3"/>
</dbReference>
<sequence length="367" mass="41210">MKSLKKSHTIQEMSMRSILESLFASQVFNASLIPSSYFGQRRWPFLCGLLIFVFAGSLQGETRELHGSTYVSLPKIASQLGMKLQWIQPQKEVELKSKWTTLRFELHQRHFFLNGRKVALGNPVALSRGQLFISQRDIQKTLQPLLTPQIFAESSPKLYHIVIDPGHGGHDPGAENRKLRVNEKSTTLDLAKRMKKKLERLGYKVTLTRDTDKFISLGERPAIANRVKADLFISLHFNAVASSKVKGLETFAMTPAGHPSSSQSNMTSSARRTYPGNKNDTWNVLAAYYLQSAMLKNHKQTDRGVKRARFAVLKNLNCPGVLVEGGFVTHPTEGKNIGSAAYREKLADSLVEGILTYQKTLNRVRGR</sequence>
<comment type="catalytic activity">
    <reaction evidence="1">
        <text>Hydrolyzes the link between N-acetylmuramoyl residues and L-amino acid residues in certain cell-wall glycopeptides.</text>
        <dbReference type="EC" id="3.5.1.28"/>
    </reaction>
</comment>
<keyword evidence="3 6" id="KW-0378">Hydrolase</keyword>
<feature type="compositionally biased region" description="Polar residues" evidence="4">
    <location>
        <begin position="259"/>
        <end position="274"/>
    </location>
</feature>
<dbReference type="AlphaFoldDB" id="A0AAQ3LDX8"/>
<accession>A0AAQ3LDX8</accession>
<evidence type="ECO:0000256" key="1">
    <source>
        <dbReference type="ARBA" id="ARBA00001561"/>
    </source>
</evidence>
<dbReference type="GO" id="GO:0009253">
    <property type="term" value="P:peptidoglycan catabolic process"/>
    <property type="evidence" value="ECO:0007669"/>
    <property type="project" value="InterPro"/>
</dbReference>
<dbReference type="RefSeq" id="WP_317835194.1">
    <property type="nucleotide sequence ID" value="NZ_CP136920.1"/>
</dbReference>
<dbReference type="Gene3D" id="3.30.457.10">
    <property type="entry name" value="Copper amine oxidase-like, N-terminal domain"/>
    <property type="match status" value="1"/>
</dbReference>
<dbReference type="EMBL" id="CP136920">
    <property type="protein sequence ID" value="WOO42669.1"/>
    <property type="molecule type" value="Genomic_DNA"/>
</dbReference>
<dbReference type="Gene3D" id="3.40.630.40">
    <property type="entry name" value="Zn-dependent exopeptidases"/>
    <property type="match status" value="1"/>
</dbReference>
<dbReference type="EC" id="3.5.1.28" evidence="2"/>
<reference evidence="6 7" key="1">
    <citation type="submission" date="2023-10" db="EMBL/GenBank/DDBJ databases">
        <title>Rubellicoccus peritrichatus gen. nov., sp. nov., isolated from an algae of coral reef tank.</title>
        <authorList>
            <person name="Luo J."/>
        </authorList>
    </citation>
    <scope>NUCLEOTIDE SEQUENCE [LARGE SCALE GENOMIC DNA]</scope>
    <source>
        <strain evidence="6 7">CR14</strain>
    </source>
</reference>
<gene>
    <name evidence="6" type="ORF">RZN69_06160</name>
</gene>